<keyword evidence="3" id="KW-1185">Reference proteome</keyword>
<proteinExistence type="predicted"/>
<evidence type="ECO:0000256" key="1">
    <source>
        <dbReference type="SAM" id="MobiDB-lite"/>
    </source>
</evidence>
<evidence type="ECO:0000313" key="2">
    <source>
        <dbReference type="EMBL" id="KZT55314.1"/>
    </source>
</evidence>
<evidence type="ECO:0000313" key="3">
    <source>
        <dbReference type="Proteomes" id="UP000076842"/>
    </source>
</evidence>
<dbReference type="InParanoid" id="A0A165EQ71"/>
<dbReference type="AlphaFoldDB" id="A0A165EQ71"/>
<feature type="region of interest" description="Disordered" evidence="1">
    <location>
        <begin position="392"/>
        <end position="424"/>
    </location>
</feature>
<accession>A0A165EQ71</accession>
<reference evidence="2 3" key="1">
    <citation type="journal article" date="2016" name="Mol. Biol. Evol.">
        <title>Comparative Genomics of Early-Diverging Mushroom-Forming Fungi Provides Insights into the Origins of Lignocellulose Decay Capabilities.</title>
        <authorList>
            <person name="Nagy L.G."/>
            <person name="Riley R."/>
            <person name="Tritt A."/>
            <person name="Adam C."/>
            <person name="Daum C."/>
            <person name="Floudas D."/>
            <person name="Sun H."/>
            <person name="Yadav J.S."/>
            <person name="Pangilinan J."/>
            <person name="Larsson K.H."/>
            <person name="Matsuura K."/>
            <person name="Barry K."/>
            <person name="Labutti K."/>
            <person name="Kuo R."/>
            <person name="Ohm R.A."/>
            <person name="Bhattacharya S.S."/>
            <person name="Shirouzu T."/>
            <person name="Yoshinaga Y."/>
            <person name="Martin F.M."/>
            <person name="Grigoriev I.V."/>
            <person name="Hibbett D.S."/>
        </authorList>
    </citation>
    <scope>NUCLEOTIDE SEQUENCE [LARGE SCALE GENOMIC DNA]</scope>
    <source>
        <strain evidence="2 3">HHB12733</strain>
    </source>
</reference>
<protein>
    <submittedName>
        <fullName evidence="2">Uncharacterized protein</fullName>
    </submittedName>
</protein>
<organism evidence="2 3">
    <name type="scientific">Calocera cornea HHB12733</name>
    <dbReference type="NCBI Taxonomy" id="1353952"/>
    <lineage>
        <taxon>Eukaryota</taxon>
        <taxon>Fungi</taxon>
        <taxon>Dikarya</taxon>
        <taxon>Basidiomycota</taxon>
        <taxon>Agaricomycotina</taxon>
        <taxon>Dacrymycetes</taxon>
        <taxon>Dacrymycetales</taxon>
        <taxon>Dacrymycetaceae</taxon>
        <taxon>Calocera</taxon>
    </lineage>
</organism>
<sequence>MVNFTSEERDWLEQRLAAYALRAKRRDGKRYASEITFAFQTRFPNYQPKKGDTDVTQQIYVFLKNNKVHMSDPLLKLRAINDRLPPITNQAREHMAADIPTFREQLATYALQAEKPPFQARAEFLKQYWDTELSAAQRVHYIDVAEKQRAESRAGVSITDNGARCTSEQIFATISSFHKSMQASTNWVLFTLAGGLDQSGLRTMTFSPILRLRVDTGKTSAGLSFSEFNVEHNPEVLRVWKEFVKSAVPCDLQKASTRVLPTLQRYENNCPILPSLDPAWNRLEIAVVLATFFRHLYAHESGDKPFDWASAAVKPGRLPATIVFSDPEEMTFVDLLTVYERVAQEQSEHKEEYTFFNIATLPSDAFMTKGAVVYFSSLKRNSPSVRYQDIAPTISDIMQSQRQSDTSNPGGKPQRDGPLSDCPYRKAAPVTTLLQSDVLGRDDQSTELMCHPLEETTGGIMTGDGLNVDKRK</sequence>
<dbReference type="OrthoDB" id="3395039at2759"/>
<gene>
    <name evidence="2" type="ORF">CALCODRAFT_510191</name>
</gene>
<feature type="compositionally biased region" description="Polar residues" evidence="1">
    <location>
        <begin position="396"/>
        <end position="409"/>
    </location>
</feature>
<dbReference type="Proteomes" id="UP000076842">
    <property type="component" value="Unassembled WGS sequence"/>
</dbReference>
<dbReference type="EMBL" id="KV423997">
    <property type="protein sequence ID" value="KZT55314.1"/>
    <property type="molecule type" value="Genomic_DNA"/>
</dbReference>
<name>A0A165EQ71_9BASI</name>